<proteinExistence type="predicted"/>
<comment type="caution">
    <text evidence="1">The sequence shown here is derived from an EMBL/GenBank/DDBJ whole genome shotgun (WGS) entry which is preliminary data.</text>
</comment>
<evidence type="ECO:0000313" key="1">
    <source>
        <dbReference type="EMBL" id="KAJ4702473.1"/>
    </source>
</evidence>
<keyword evidence="2" id="KW-1185">Reference proteome</keyword>
<dbReference type="EMBL" id="CM051406">
    <property type="protein sequence ID" value="KAJ4702473.1"/>
    <property type="molecule type" value="Genomic_DNA"/>
</dbReference>
<evidence type="ECO:0000313" key="2">
    <source>
        <dbReference type="Proteomes" id="UP001164539"/>
    </source>
</evidence>
<name>A0ACC1WW02_MELAZ</name>
<protein>
    <submittedName>
        <fullName evidence="1">Uncharacterized protein</fullName>
    </submittedName>
</protein>
<dbReference type="Proteomes" id="UP001164539">
    <property type="component" value="Chromosome 13"/>
</dbReference>
<accession>A0ACC1WW02</accession>
<gene>
    <name evidence="1" type="ORF">OWV82_022523</name>
</gene>
<sequence length="101" mass="11028">MFKFFGSSSSSSSSKPSASSKEEAKAQDVLSRGKSKGRAQGSDLSASQETGAQRYDAKGVLYNREKDSSSGRASGRARVYNIDHQQPSPQDMFHYKNIRSD</sequence>
<organism evidence="1 2">
    <name type="scientific">Melia azedarach</name>
    <name type="common">Chinaberry tree</name>
    <dbReference type="NCBI Taxonomy" id="155640"/>
    <lineage>
        <taxon>Eukaryota</taxon>
        <taxon>Viridiplantae</taxon>
        <taxon>Streptophyta</taxon>
        <taxon>Embryophyta</taxon>
        <taxon>Tracheophyta</taxon>
        <taxon>Spermatophyta</taxon>
        <taxon>Magnoliopsida</taxon>
        <taxon>eudicotyledons</taxon>
        <taxon>Gunneridae</taxon>
        <taxon>Pentapetalae</taxon>
        <taxon>rosids</taxon>
        <taxon>malvids</taxon>
        <taxon>Sapindales</taxon>
        <taxon>Meliaceae</taxon>
        <taxon>Melia</taxon>
    </lineage>
</organism>
<reference evidence="1 2" key="1">
    <citation type="journal article" date="2023" name="Science">
        <title>Complex scaffold remodeling in plant triterpene biosynthesis.</title>
        <authorList>
            <person name="De La Pena R."/>
            <person name="Hodgson H."/>
            <person name="Liu J.C."/>
            <person name="Stephenson M.J."/>
            <person name="Martin A.C."/>
            <person name="Owen C."/>
            <person name="Harkess A."/>
            <person name="Leebens-Mack J."/>
            <person name="Jimenez L.E."/>
            <person name="Osbourn A."/>
            <person name="Sattely E.S."/>
        </authorList>
    </citation>
    <scope>NUCLEOTIDE SEQUENCE [LARGE SCALE GENOMIC DNA]</scope>
    <source>
        <strain evidence="2">cv. JPN11</strain>
        <tissue evidence="1">Leaf</tissue>
    </source>
</reference>